<dbReference type="OrthoDB" id="1432662at2"/>
<dbReference type="PANTHER" id="PTHR34818:SF1">
    <property type="entry name" value="PROTEIN BLI-3"/>
    <property type="match status" value="1"/>
</dbReference>
<dbReference type="Proteomes" id="UP000245390">
    <property type="component" value="Unassembled WGS sequence"/>
</dbReference>
<dbReference type="InterPro" id="IPR038725">
    <property type="entry name" value="YdaG_split_barrel_FMN-bd"/>
</dbReference>
<dbReference type="InterPro" id="IPR052917">
    <property type="entry name" value="Stress-Dev_Protein"/>
</dbReference>
<feature type="domain" description="General stress protein FMN-binding split barrel" evidence="1">
    <location>
        <begin position="8"/>
        <end position="149"/>
    </location>
</feature>
<dbReference type="AlphaFoldDB" id="A0A316GDD2"/>
<comment type="caution">
    <text evidence="2">The sequence shown here is derived from an EMBL/GenBank/DDBJ whole genome shotgun (WGS) entry which is preliminary data.</text>
</comment>
<organism evidence="2 3">
    <name type="scientific">Silicimonas algicola</name>
    <dbReference type="NCBI Taxonomy" id="1826607"/>
    <lineage>
        <taxon>Bacteria</taxon>
        <taxon>Pseudomonadati</taxon>
        <taxon>Pseudomonadota</taxon>
        <taxon>Alphaproteobacteria</taxon>
        <taxon>Rhodobacterales</taxon>
        <taxon>Paracoccaceae</taxon>
    </lineage>
</organism>
<name>A0A316GDD2_9RHOB</name>
<dbReference type="EMBL" id="QGGV01000002">
    <property type="protein sequence ID" value="PWK57470.1"/>
    <property type="molecule type" value="Genomic_DNA"/>
</dbReference>
<dbReference type="Pfam" id="PF16242">
    <property type="entry name" value="Pyrid_ox_like"/>
    <property type="match status" value="1"/>
</dbReference>
<evidence type="ECO:0000259" key="1">
    <source>
        <dbReference type="Pfam" id="PF16242"/>
    </source>
</evidence>
<dbReference type="Gene3D" id="2.30.110.10">
    <property type="entry name" value="Electron Transport, Fmn-binding Protein, Chain A"/>
    <property type="match status" value="1"/>
</dbReference>
<keyword evidence="3" id="KW-1185">Reference proteome</keyword>
<gene>
    <name evidence="2" type="ORF">C8D95_102113</name>
</gene>
<dbReference type="KEGG" id="salo:EF888_13595"/>
<dbReference type="SUPFAM" id="SSF50475">
    <property type="entry name" value="FMN-binding split barrel"/>
    <property type="match status" value="1"/>
</dbReference>
<dbReference type="InterPro" id="IPR012349">
    <property type="entry name" value="Split_barrel_FMN-bd"/>
</dbReference>
<dbReference type="PANTHER" id="PTHR34818">
    <property type="entry name" value="PROTEIN BLI-3"/>
    <property type="match status" value="1"/>
</dbReference>
<proteinExistence type="predicted"/>
<dbReference type="RefSeq" id="WP_109758080.1">
    <property type="nucleotide sequence ID" value="NZ_CP034588.1"/>
</dbReference>
<sequence length="160" mass="17525">MTHTLTADDFWKRLDDVQSGMLSVDGARPVPMSQYADRDLNVLWFITAKGTDIVESLASGPKEARYLVAEGAANLYATVDGKASLSNDKAKLDELWNVVADSWFEGGERDPDVQLVRVDLTEAEVWATTGRLGFLYELAKSQVSEAKPDMGAHGTLRFAA</sequence>
<protein>
    <submittedName>
        <fullName evidence="2">General stress protein 26</fullName>
    </submittedName>
</protein>
<reference evidence="2 3" key="1">
    <citation type="submission" date="2018-05" db="EMBL/GenBank/DDBJ databases">
        <title>Genomic Encyclopedia of Type Strains, Phase IV (KMG-IV): sequencing the most valuable type-strain genomes for metagenomic binning, comparative biology and taxonomic classification.</title>
        <authorList>
            <person name="Goeker M."/>
        </authorList>
    </citation>
    <scope>NUCLEOTIDE SEQUENCE [LARGE SCALE GENOMIC DNA]</scope>
    <source>
        <strain evidence="2 3">DSM 103371</strain>
    </source>
</reference>
<evidence type="ECO:0000313" key="2">
    <source>
        <dbReference type="EMBL" id="PWK57470.1"/>
    </source>
</evidence>
<accession>A0A316GDD2</accession>
<evidence type="ECO:0000313" key="3">
    <source>
        <dbReference type="Proteomes" id="UP000245390"/>
    </source>
</evidence>